<reference evidence="2 3" key="1">
    <citation type="submission" date="2018-11" db="EMBL/GenBank/DDBJ databases">
        <authorList>
            <consortium name="Pathogen Informatics"/>
        </authorList>
    </citation>
    <scope>NUCLEOTIDE SEQUENCE [LARGE SCALE GENOMIC DNA]</scope>
</reference>
<reference evidence="4" key="2">
    <citation type="submission" date="2019-09" db="UniProtKB">
        <authorList>
            <consortium name="WormBaseParasite"/>
        </authorList>
    </citation>
    <scope>IDENTIFICATION</scope>
</reference>
<name>A0A183G748_HELPZ</name>
<dbReference type="AlphaFoldDB" id="A0A183G748"/>
<protein>
    <submittedName>
        <fullName evidence="4">Helitron_like_N domain-containing protein</fullName>
    </submittedName>
</protein>
<feature type="domain" description="Helitron helicase-like" evidence="1">
    <location>
        <begin position="1"/>
        <end position="72"/>
    </location>
</feature>
<dbReference type="OrthoDB" id="5866987at2759"/>
<organism evidence="3 4">
    <name type="scientific">Heligmosomoides polygyrus</name>
    <name type="common">Parasitic roundworm</name>
    <dbReference type="NCBI Taxonomy" id="6339"/>
    <lineage>
        <taxon>Eukaryota</taxon>
        <taxon>Metazoa</taxon>
        <taxon>Ecdysozoa</taxon>
        <taxon>Nematoda</taxon>
        <taxon>Chromadorea</taxon>
        <taxon>Rhabditida</taxon>
        <taxon>Rhabditina</taxon>
        <taxon>Rhabditomorpha</taxon>
        <taxon>Strongyloidea</taxon>
        <taxon>Heligmosomidae</taxon>
        <taxon>Heligmosomoides</taxon>
    </lineage>
</organism>
<dbReference type="PANTHER" id="PTHR10492:SF57">
    <property type="entry name" value="ATP-DEPENDENT DNA HELICASE"/>
    <property type="match status" value="1"/>
</dbReference>
<evidence type="ECO:0000259" key="1">
    <source>
        <dbReference type="Pfam" id="PF14214"/>
    </source>
</evidence>
<dbReference type="PANTHER" id="PTHR10492">
    <property type="match status" value="1"/>
</dbReference>
<evidence type="ECO:0000313" key="4">
    <source>
        <dbReference type="WBParaSite" id="HPBE_0001757801-mRNA-1"/>
    </source>
</evidence>
<dbReference type="EMBL" id="UZAH01030102">
    <property type="protein sequence ID" value="VDP09271.1"/>
    <property type="molecule type" value="Genomic_DNA"/>
</dbReference>
<dbReference type="Proteomes" id="UP000050761">
    <property type="component" value="Unassembled WGS sequence"/>
</dbReference>
<sequence length="409" mass="47963">MTCNPQWKEIQENLYYHQSASDRPDLVARVFNAKVKEFCTDLLKRHILGEVDAYVYVIEFQKRGLLHCHMLLIMKERWKARVVDDVDEAVCAELPELSSTLPLHDRIEWSRLRRRMGWANKFLFVVEIRMPNLEICGMISVVKYVDKYIYKGPDRAHINIVSNVQNTEQQEIDEIRQHLDTRYVCAPESLHRIFGFPIQDKFHTVCRLAVHLPDFQTMYVIQRRVQANQRREVEHLLNRAQNSFTTLTVYFELNARCSQGLPPGFVVDPRMLFYYQLPQSFTFDARNGWKPRLRGSKQIGRMYTVSPRDNERYSLRILLLNCKGKVSFEDLRTAEGRFYGTFTDAAKAAGFLDDDSYYRQSLEEAVQYQAPATIRSFFACLLCFCEVLHADELWNEFAEAMATISSVFE</sequence>
<evidence type="ECO:0000313" key="3">
    <source>
        <dbReference type="Proteomes" id="UP000050761"/>
    </source>
</evidence>
<keyword evidence="3" id="KW-1185">Reference proteome</keyword>
<evidence type="ECO:0000313" key="2">
    <source>
        <dbReference type="EMBL" id="VDP09271.1"/>
    </source>
</evidence>
<dbReference type="InterPro" id="IPR025476">
    <property type="entry name" value="Helitron_helicase-like"/>
</dbReference>
<dbReference type="Pfam" id="PF14214">
    <property type="entry name" value="Helitron_like_N"/>
    <property type="match status" value="1"/>
</dbReference>
<proteinExistence type="predicted"/>
<gene>
    <name evidence="2" type="ORF">HPBE_LOCUS17577</name>
</gene>
<accession>A0A3P8AF36</accession>
<dbReference type="WBParaSite" id="HPBE_0001757801-mRNA-1">
    <property type="protein sequence ID" value="HPBE_0001757801-mRNA-1"/>
    <property type="gene ID" value="HPBE_0001757801"/>
</dbReference>
<accession>A0A183G748</accession>